<evidence type="ECO:0000256" key="14">
    <source>
        <dbReference type="ARBA" id="ARBA00038036"/>
    </source>
</evidence>
<dbReference type="AlphaFoldDB" id="D9SCU3"/>
<feature type="active site" description="Proton acceptor" evidence="16">
    <location>
        <position position="98"/>
    </location>
</feature>
<evidence type="ECO:0000256" key="13">
    <source>
        <dbReference type="ARBA" id="ARBA00022993"/>
    </source>
</evidence>
<accession>D9SCU3</accession>
<dbReference type="GO" id="GO:0005737">
    <property type="term" value="C:cytoplasm"/>
    <property type="evidence" value="ECO:0007669"/>
    <property type="project" value="UniProtKB-SubCell"/>
</dbReference>
<evidence type="ECO:0000256" key="8">
    <source>
        <dbReference type="ARBA" id="ARBA00022679"/>
    </source>
</evidence>
<dbReference type="EC" id="2.7.1.33" evidence="6 16"/>
<evidence type="ECO:0000256" key="15">
    <source>
        <dbReference type="ARBA" id="ARBA00040883"/>
    </source>
</evidence>
<dbReference type="NCBIfam" id="TIGR00671">
    <property type="entry name" value="baf"/>
    <property type="match status" value="1"/>
</dbReference>
<reference evidence="17 18" key="1">
    <citation type="submission" date="2010-08" db="EMBL/GenBank/DDBJ databases">
        <title>Complete sequence of Gallionella capsiferriformans ES-2.</title>
        <authorList>
            <consortium name="US DOE Joint Genome Institute"/>
            <person name="Lucas S."/>
            <person name="Copeland A."/>
            <person name="Lapidus A."/>
            <person name="Cheng J.-F."/>
            <person name="Bruce D."/>
            <person name="Goodwin L."/>
            <person name="Pitluck S."/>
            <person name="Chertkov O."/>
            <person name="Davenport K.W."/>
            <person name="Detter J.C."/>
            <person name="Han C."/>
            <person name="Tapia R."/>
            <person name="Land M."/>
            <person name="Hauser L."/>
            <person name="Chang Y.-J."/>
            <person name="Jeffries C."/>
            <person name="Kyrpides N."/>
            <person name="Ivanova N."/>
            <person name="Mikhailova N."/>
            <person name="Shelobolina E.S."/>
            <person name="Picardal F."/>
            <person name="Roden E."/>
            <person name="Emerson D."/>
            <person name="Woyke T."/>
        </authorList>
    </citation>
    <scope>NUCLEOTIDE SEQUENCE [LARGE SCALE GENOMIC DNA]</scope>
    <source>
        <strain evidence="17 18">ES-2</strain>
    </source>
</reference>
<evidence type="ECO:0000256" key="9">
    <source>
        <dbReference type="ARBA" id="ARBA00022741"/>
    </source>
</evidence>
<dbReference type="HAMAP" id="MF_01274">
    <property type="entry name" value="Pantothen_kinase_3"/>
    <property type="match status" value="1"/>
</dbReference>
<feature type="binding site" evidence="16">
    <location>
        <position position="89"/>
    </location>
    <ligand>
        <name>substrate</name>
    </ligand>
</feature>
<dbReference type="Proteomes" id="UP000001235">
    <property type="component" value="Chromosome"/>
</dbReference>
<dbReference type="CDD" id="cd24015">
    <property type="entry name" value="ASKHA_NBD_PanK-III"/>
    <property type="match status" value="1"/>
</dbReference>
<dbReference type="PANTHER" id="PTHR34265:SF1">
    <property type="entry name" value="TYPE III PANTOTHENATE KINASE"/>
    <property type="match status" value="1"/>
</dbReference>
<evidence type="ECO:0000256" key="10">
    <source>
        <dbReference type="ARBA" id="ARBA00022777"/>
    </source>
</evidence>
<dbReference type="GO" id="GO:0015937">
    <property type="term" value="P:coenzyme A biosynthetic process"/>
    <property type="evidence" value="ECO:0007669"/>
    <property type="project" value="UniProtKB-UniRule"/>
</dbReference>
<comment type="catalytic activity">
    <reaction evidence="1 16">
        <text>(R)-pantothenate + ATP = (R)-4'-phosphopantothenate + ADP + H(+)</text>
        <dbReference type="Rhea" id="RHEA:16373"/>
        <dbReference type="ChEBI" id="CHEBI:10986"/>
        <dbReference type="ChEBI" id="CHEBI:15378"/>
        <dbReference type="ChEBI" id="CHEBI:29032"/>
        <dbReference type="ChEBI" id="CHEBI:30616"/>
        <dbReference type="ChEBI" id="CHEBI:456216"/>
        <dbReference type="EC" id="2.7.1.33"/>
    </reaction>
</comment>
<dbReference type="GO" id="GO:0004594">
    <property type="term" value="F:pantothenate kinase activity"/>
    <property type="evidence" value="ECO:0007669"/>
    <property type="project" value="UniProtKB-UniRule"/>
</dbReference>
<evidence type="ECO:0000313" key="18">
    <source>
        <dbReference type="Proteomes" id="UP000001235"/>
    </source>
</evidence>
<feature type="binding site" evidence="16">
    <location>
        <position position="121"/>
    </location>
    <ligand>
        <name>ATP</name>
        <dbReference type="ChEBI" id="CHEBI:30616"/>
    </ligand>
</feature>
<dbReference type="EMBL" id="CP002159">
    <property type="protein sequence ID" value="ADL54632.1"/>
    <property type="molecule type" value="Genomic_DNA"/>
</dbReference>
<dbReference type="RefSeq" id="WP_013292574.1">
    <property type="nucleotide sequence ID" value="NC_014394.1"/>
</dbReference>
<comment type="caution">
    <text evidence="16">Lacks conserved residue(s) required for the propagation of feature annotation.</text>
</comment>
<gene>
    <name evidence="16" type="primary">coaX</name>
    <name evidence="17" type="ordered locus">Galf_0589</name>
</gene>
<evidence type="ECO:0000256" key="4">
    <source>
        <dbReference type="ARBA" id="ARBA00005225"/>
    </source>
</evidence>
<organism evidence="17 18">
    <name type="scientific">Gallionella capsiferriformans (strain ES-2)</name>
    <name type="common">Gallionella ferruginea capsiferriformans (strain ES-2)</name>
    <dbReference type="NCBI Taxonomy" id="395494"/>
    <lineage>
        <taxon>Bacteria</taxon>
        <taxon>Pseudomonadati</taxon>
        <taxon>Pseudomonadota</taxon>
        <taxon>Betaproteobacteria</taxon>
        <taxon>Nitrosomonadales</taxon>
        <taxon>Gallionellaceae</taxon>
        <taxon>Gallionella</taxon>
    </lineage>
</organism>
<comment type="subunit">
    <text evidence="5 16">Homodimer.</text>
</comment>
<feature type="binding site" evidence="16">
    <location>
        <begin position="7"/>
        <end position="14"/>
    </location>
    <ligand>
        <name>ATP</name>
        <dbReference type="ChEBI" id="CHEBI:30616"/>
    </ligand>
</feature>
<keyword evidence="18" id="KW-1185">Reference proteome</keyword>
<comment type="cofactor">
    <cofactor evidence="2">
        <name>K(+)</name>
        <dbReference type="ChEBI" id="CHEBI:29103"/>
    </cofactor>
</comment>
<evidence type="ECO:0000256" key="6">
    <source>
        <dbReference type="ARBA" id="ARBA00012102"/>
    </source>
</evidence>
<evidence type="ECO:0000256" key="7">
    <source>
        <dbReference type="ARBA" id="ARBA00022490"/>
    </source>
</evidence>
<evidence type="ECO:0000256" key="16">
    <source>
        <dbReference type="HAMAP-Rule" id="MF_01274"/>
    </source>
</evidence>
<dbReference type="Pfam" id="PF03309">
    <property type="entry name" value="Pan_kinase"/>
    <property type="match status" value="1"/>
</dbReference>
<comment type="function">
    <text evidence="16">Catalyzes the phosphorylation of pantothenate (Pan), the first step in CoA biosynthesis.</text>
</comment>
<evidence type="ECO:0000256" key="11">
    <source>
        <dbReference type="ARBA" id="ARBA00022840"/>
    </source>
</evidence>
<evidence type="ECO:0000256" key="5">
    <source>
        <dbReference type="ARBA" id="ARBA00011738"/>
    </source>
</evidence>
<keyword evidence="10 16" id="KW-0418">Kinase</keyword>
<keyword evidence="9 16" id="KW-0547">Nucleotide-binding</keyword>
<dbReference type="eggNOG" id="COG1521">
    <property type="taxonomic scope" value="Bacteria"/>
</dbReference>
<evidence type="ECO:0000256" key="2">
    <source>
        <dbReference type="ARBA" id="ARBA00001958"/>
    </source>
</evidence>
<proteinExistence type="inferred from homology"/>
<dbReference type="HOGENOM" id="CLU_066627_0_0_4"/>
<dbReference type="InterPro" id="IPR043129">
    <property type="entry name" value="ATPase_NBD"/>
</dbReference>
<dbReference type="InterPro" id="IPR004619">
    <property type="entry name" value="Type_III_PanK"/>
</dbReference>
<name>D9SCU3_GALCS</name>
<keyword evidence="8 16" id="KW-0808">Transferase</keyword>
<feature type="binding site" evidence="16">
    <location>
        <begin position="96"/>
        <end position="99"/>
    </location>
    <ligand>
        <name>substrate</name>
    </ligand>
</feature>
<comment type="subcellular location">
    <subcellularLocation>
        <location evidence="3 16">Cytoplasm</location>
    </subcellularLocation>
</comment>
<dbReference type="PANTHER" id="PTHR34265">
    <property type="entry name" value="TYPE III PANTOTHENATE KINASE"/>
    <property type="match status" value="1"/>
</dbReference>
<dbReference type="KEGG" id="gca:Galf_0589"/>
<keyword evidence="13 16" id="KW-0173">Coenzyme A biosynthesis</keyword>
<keyword evidence="7 16" id="KW-0963">Cytoplasm</keyword>
<dbReference type="OrthoDB" id="9781305at2"/>
<comment type="similarity">
    <text evidence="14 16">Belongs to the type III pantothenate kinase family.</text>
</comment>
<protein>
    <recommendedName>
        <fullName evidence="15 16">Type III pantothenate kinase</fullName>
        <ecNumber evidence="6 16">2.7.1.33</ecNumber>
    </recommendedName>
    <alternativeName>
        <fullName evidence="16">PanK-III</fullName>
    </alternativeName>
    <alternativeName>
        <fullName evidence="16">Pantothenic acid kinase</fullName>
    </alternativeName>
</protein>
<keyword evidence="12 16" id="KW-0630">Potassium</keyword>
<evidence type="ECO:0000256" key="3">
    <source>
        <dbReference type="ARBA" id="ARBA00004496"/>
    </source>
</evidence>
<comment type="cofactor">
    <cofactor evidence="16">
        <name>NH4(+)</name>
        <dbReference type="ChEBI" id="CHEBI:28938"/>
    </cofactor>
    <cofactor evidence="16">
        <name>K(+)</name>
        <dbReference type="ChEBI" id="CHEBI:29103"/>
    </cofactor>
    <text evidence="16">A monovalent cation. Ammonium or potassium.</text>
</comment>
<dbReference type="STRING" id="395494.Galf_0589"/>
<dbReference type="Gene3D" id="3.30.420.40">
    <property type="match status" value="2"/>
</dbReference>
<keyword evidence="11 16" id="KW-0067">ATP-binding</keyword>
<dbReference type="UniPathway" id="UPA00241">
    <property type="reaction ID" value="UER00352"/>
</dbReference>
<feature type="binding site" evidence="16">
    <location>
        <position position="171"/>
    </location>
    <ligand>
        <name>substrate</name>
    </ligand>
</feature>
<comment type="pathway">
    <text evidence="4 16">Cofactor biosynthesis; coenzyme A biosynthesis; CoA from (R)-pantothenate: step 1/5.</text>
</comment>
<evidence type="ECO:0000313" key="17">
    <source>
        <dbReference type="EMBL" id="ADL54632.1"/>
    </source>
</evidence>
<evidence type="ECO:0000256" key="1">
    <source>
        <dbReference type="ARBA" id="ARBA00001206"/>
    </source>
</evidence>
<sequence>MLRLLIDAGNTNIKIQQVEGDWCQPVCVLPVNRACELEDYFPVSACSVWVSNVAGSALGERIRAVCAARGCTVTFIASQALQCGVQNTYTQPSSLGTDRWASLIAAWALQKRACLVVGSGTATTIDALSDGGEFLGGLILPGIALMQQALAGATAQLQLAGGEYAAFPLTTADAIFSGALQATCGAIGLQYARLAADDAPVLLCGGAARLLSEHLNLPRQIQDNLVLQGLLIIARESGGA</sequence>
<dbReference type="SUPFAM" id="SSF53067">
    <property type="entry name" value="Actin-like ATPase domain"/>
    <property type="match status" value="2"/>
</dbReference>
<evidence type="ECO:0000256" key="12">
    <source>
        <dbReference type="ARBA" id="ARBA00022958"/>
    </source>
</evidence>
<dbReference type="GO" id="GO:0005524">
    <property type="term" value="F:ATP binding"/>
    <property type="evidence" value="ECO:0007669"/>
    <property type="project" value="UniProtKB-UniRule"/>
</dbReference>